<protein>
    <submittedName>
        <fullName evidence="2">Uncharacterized protein</fullName>
    </submittedName>
</protein>
<proteinExistence type="predicted"/>
<reference evidence="2 3" key="1">
    <citation type="submission" date="2015-07" db="EMBL/GenBank/DDBJ databases">
        <title>The genome of Habropoda laboriosa.</title>
        <authorList>
            <person name="Pan H."/>
            <person name="Kapheim K."/>
        </authorList>
    </citation>
    <scope>NUCLEOTIDE SEQUENCE [LARGE SCALE GENOMIC DNA]</scope>
    <source>
        <strain evidence="2">0110345459</strain>
    </source>
</reference>
<dbReference type="EMBL" id="KQ414675">
    <property type="protein sequence ID" value="KOC64105.1"/>
    <property type="molecule type" value="Genomic_DNA"/>
</dbReference>
<dbReference type="AlphaFoldDB" id="A0A0L7QZR7"/>
<evidence type="ECO:0000256" key="1">
    <source>
        <dbReference type="SAM" id="MobiDB-lite"/>
    </source>
</evidence>
<dbReference type="Proteomes" id="UP000053825">
    <property type="component" value="Unassembled WGS sequence"/>
</dbReference>
<keyword evidence="3" id="KW-1185">Reference proteome</keyword>
<gene>
    <name evidence="2" type="ORF">WH47_01673</name>
</gene>
<feature type="region of interest" description="Disordered" evidence="1">
    <location>
        <begin position="338"/>
        <end position="390"/>
    </location>
</feature>
<accession>A0A0L7QZR7</accession>
<evidence type="ECO:0000313" key="2">
    <source>
        <dbReference type="EMBL" id="KOC64105.1"/>
    </source>
</evidence>
<organism evidence="2 3">
    <name type="scientific">Habropoda laboriosa</name>
    <dbReference type="NCBI Taxonomy" id="597456"/>
    <lineage>
        <taxon>Eukaryota</taxon>
        <taxon>Metazoa</taxon>
        <taxon>Ecdysozoa</taxon>
        <taxon>Arthropoda</taxon>
        <taxon>Hexapoda</taxon>
        <taxon>Insecta</taxon>
        <taxon>Pterygota</taxon>
        <taxon>Neoptera</taxon>
        <taxon>Endopterygota</taxon>
        <taxon>Hymenoptera</taxon>
        <taxon>Apocrita</taxon>
        <taxon>Aculeata</taxon>
        <taxon>Apoidea</taxon>
        <taxon>Anthophila</taxon>
        <taxon>Apidae</taxon>
        <taxon>Habropoda</taxon>
    </lineage>
</organism>
<sequence>MNLQVTQTANMAATDFWWIEKMERSDVSAFNLCSTAVAIEKRKREKEKAAVEEELPEKVHLSQGLRNSSVTQKMCCNCTGSDHVNSAFVTLNVTAMRVYNPLIVRHSTLSVNGLSILNVTCIICGIGVYVPNLQERGSAQSKTNLEIALCEVVAQPGVRNFSNGHAYLSNDPAEGHCMNVVAIARSKSETYALKGVARGEGSGKTLTNMSDLLPLAKLFDFSRWGTYGPPHLLTPCGARSHTRHRAFKDSTTTGSSPSGDLHLYLVSLSITKVGGMLRKLRGLPTDENVHDSQNLGFGAAHVVVNHADRDGGQVYGADVTVVKCLAITKGLQRVDIDSRNGQETGEVEPRGSSSLLPDIATLRSGHRHPRSELEEGRGTAEGAPLPSKGLKIRTSENSEVQYTVYSPQLSDRKEAKADARRVRDYVLESHARLRILPNLAKESE</sequence>
<name>A0A0L7QZR7_9HYME</name>
<evidence type="ECO:0000313" key="3">
    <source>
        <dbReference type="Proteomes" id="UP000053825"/>
    </source>
</evidence>